<reference evidence="3" key="1">
    <citation type="submission" date="2013-05" db="EMBL/GenBank/DDBJ databases">
        <title>The Genome sequence of Mucor circinelloides f. circinelloides 1006PhL.</title>
        <authorList>
            <consortium name="The Broad Institute Genomics Platform"/>
            <person name="Cuomo C."/>
            <person name="Earl A."/>
            <person name="Findley K."/>
            <person name="Lee S.C."/>
            <person name="Walker B."/>
            <person name="Young S."/>
            <person name="Zeng Q."/>
            <person name="Gargeya S."/>
            <person name="Fitzgerald M."/>
            <person name="Haas B."/>
            <person name="Abouelleil A."/>
            <person name="Allen A.W."/>
            <person name="Alvarado L."/>
            <person name="Arachchi H.M."/>
            <person name="Berlin A.M."/>
            <person name="Chapman S.B."/>
            <person name="Gainer-Dewar J."/>
            <person name="Goldberg J."/>
            <person name="Griggs A."/>
            <person name="Gujja S."/>
            <person name="Hansen M."/>
            <person name="Howarth C."/>
            <person name="Imamovic A."/>
            <person name="Ireland A."/>
            <person name="Larimer J."/>
            <person name="McCowan C."/>
            <person name="Murphy C."/>
            <person name="Pearson M."/>
            <person name="Poon T.W."/>
            <person name="Priest M."/>
            <person name="Roberts A."/>
            <person name="Saif S."/>
            <person name="Shea T."/>
            <person name="Sisk P."/>
            <person name="Sykes S."/>
            <person name="Wortman J."/>
            <person name="Nusbaum C."/>
            <person name="Birren B."/>
        </authorList>
    </citation>
    <scope>NUCLEOTIDE SEQUENCE [LARGE SCALE GENOMIC DNA]</scope>
    <source>
        <strain evidence="3">1006PhL</strain>
    </source>
</reference>
<keyword evidence="3" id="KW-1185">Reference proteome</keyword>
<accession>S2J9U5</accession>
<dbReference type="EMBL" id="KE124017">
    <property type="protein sequence ID" value="EPB85227.1"/>
    <property type="molecule type" value="Genomic_DNA"/>
</dbReference>
<organism evidence="2 3">
    <name type="scientific">Mucor circinelloides f. circinelloides (strain 1006PhL)</name>
    <name type="common">Mucormycosis agent</name>
    <name type="synonym">Calyptromyces circinelloides</name>
    <dbReference type="NCBI Taxonomy" id="1220926"/>
    <lineage>
        <taxon>Eukaryota</taxon>
        <taxon>Fungi</taxon>
        <taxon>Fungi incertae sedis</taxon>
        <taxon>Mucoromycota</taxon>
        <taxon>Mucoromycotina</taxon>
        <taxon>Mucoromycetes</taxon>
        <taxon>Mucorales</taxon>
        <taxon>Mucorineae</taxon>
        <taxon>Mucoraceae</taxon>
        <taxon>Mucor</taxon>
    </lineage>
</organism>
<evidence type="ECO:0000313" key="2">
    <source>
        <dbReference type="EMBL" id="EPB85227.1"/>
    </source>
</evidence>
<sequence length="50" mass="5996">MIMLLNIQQLVVFLELVPFLLILGLLIVLYFPKKVRDNFEPIHFSWIVLR</sequence>
<dbReference type="Proteomes" id="UP000014254">
    <property type="component" value="Unassembled WGS sequence"/>
</dbReference>
<feature type="transmembrane region" description="Helical" evidence="1">
    <location>
        <begin position="12"/>
        <end position="31"/>
    </location>
</feature>
<name>S2J9U5_MUCC1</name>
<keyword evidence="1" id="KW-0472">Membrane</keyword>
<dbReference type="InParanoid" id="S2J9U5"/>
<keyword evidence="1" id="KW-0812">Transmembrane</keyword>
<dbReference type="VEuPathDB" id="FungiDB:HMPREF1544_07983"/>
<gene>
    <name evidence="2" type="ORF">HMPREF1544_07983</name>
</gene>
<keyword evidence="1" id="KW-1133">Transmembrane helix</keyword>
<evidence type="ECO:0000256" key="1">
    <source>
        <dbReference type="SAM" id="Phobius"/>
    </source>
</evidence>
<dbReference type="AlphaFoldDB" id="S2J9U5"/>
<proteinExistence type="predicted"/>
<evidence type="ECO:0000313" key="3">
    <source>
        <dbReference type="Proteomes" id="UP000014254"/>
    </source>
</evidence>
<protein>
    <submittedName>
        <fullName evidence="2">Uncharacterized protein</fullName>
    </submittedName>
</protein>